<dbReference type="AlphaFoldDB" id="A0A927AQZ4"/>
<evidence type="ECO:0000313" key="3">
    <source>
        <dbReference type="Proteomes" id="UP000598820"/>
    </source>
</evidence>
<keyword evidence="1" id="KW-0472">Membrane</keyword>
<keyword evidence="1" id="KW-0812">Transmembrane</keyword>
<dbReference type="Proteomes" id="UP000598820">
    <property type="component" value="Unassembled WGS sequence"/>
</dbReference>
<accession>A0A927AQZ4</accession>
<evidence type="ECO:0000256" key="1">
    <source>
        <dbReference type="SAM" id="Phobius"/>
    </source>
</evidence>
<keyword evidence="1" id="KW-1133">Transmembrane helix</keyword>
<keyword evidence="3" id="KW-1185">Reference proteome</keyword>
<name>A0A927AQZ4_9BACT</name>
<organism evidence="2 3">
    <name type="scientific">Spirosoma profusum</name>
    <dbReference type="NCBI Taxonomy" id="2771354"/>
    <lineage>
        <taxon>Bacteria</taxon>
        <taxon>Pseudomonadati</taxon>
        <taxon>Bacteroidota</taxon>
        <taxon>Cytophagia</taxon>
        <taxon>Cytophagales</taxon>
        <taxon>Cytophagaceae</taxon>
        <taxon>Spirosoma</taxon>
    </lineage>
</organism>
<evidence type="ECO:0000313" key="2">
    <source>
        <dbReference type="EMBL" id="MBD2701456.1"/>
    </source>
</evidence>
<gene>
    <name evidence="2" type="ORF">IC229_12465</name>
</gene>
<feature type="transmembrane region" description="Helical" evidence="1">
    <location>
        <begin position="110"/>
        <end position="132"/>
    </location>
</feature>
<dbReference type="RefSeq" id="WP_190887309.1">
    <property type="nucleotide sequence ID" value="NZ_JACWZY010000008.1"/>
</dbReference>
<sequence length="188" mass="21130">MNSLFNFLNRIATWKTVLPLLVLYVSFPAYWLKNAEDTINQLAGKRIGPIDLTFGFNPARTLAMIADYGPAARSFYARTELTTDVIYPLVYSTLLSLLLTMLFRNKPNRLFIGLPFFTLLLDYLENAAIVTLLNTYPTQSTGVAVLCEVVKLAKWLSFGVVIGLIGYGLILKAINRTNRMDTVVKDPR</sequence>
<feature type="transmembrane region" description="Helical" evidence="1">
    <location>
        <begin position="152"/>
        <end position="170"/>
    </location>
</feature>
<proteinExistence type="predicted"/>
<comment type="caution">
    <text evidence="2">The sequence shown here is derived from an EMBL/GenBank/DDBJ whole genome shotgun (WGS) entry which is preliminary data.</text>
</comment>
<feature type="transmembrane region" description="Helical" evidence="1">
    <location>
        <begin position="85"/>
        <end position="103"/>
    </location>
</feature>
<reference evidence="2" key="1">
    <citation type="submission" date="2020-09" db="EMBL/GenBank/DDBJ databases">
        <authorList>
            <person name="Kim M.K."/>
        </authorList>
    </citation>
    <scope>NUCLEOTIDE SEQUENCE</scope>
    <source>
        <strain evidence="2">BT702</strain>
    </source>
</reference>
<feature type="transmembrane region" description="Helical" evidence="1">
    <location>
        <begin position="12"/>
        <end position="32"/>
    </location>
</feature>
<dbReference type="EMBL" id="JACWZY010000008">
    <property type="protein sequence ID" value="MBD2701456.1"/>
    <property type="molecule type" value="Genomic_DNA"/>
</dbReference>
<protein>
    <submittedName>
        <fullName evidence="2">Uncharacterized protein</fullName>
    </submittedName>
</protein>